<dbReference type="AlphaFoldDB" id="A0A2M4D5R5"/>
<name>A0A2M4D5R5_ANODA</name>
<evidence type="ECO:0000313" key="1">
    <source>
        <dbReference type="EMBL" id="MBW72438.1"/>
    </source>
</evidence>
<protein>
    <submittedName>
        <fullName evidence="1">Putative secreted protein</fullName>
    </submittedName>
</protein>
<organism evidence="1">
    <name type="scientific">Anopheles darlingi</name>
    <name type="common">Mosquito</name>
    <dbReference type="NCBI Taxonomy" id="43151"/>
    <lineage>
        <taxon>Eukaryota</taxon>
        <taxon>Metazoa</taxon>
        <taxon>Ecdysozoa</taxon>
        <taxon>Arthropoda</taxon>
        <taxon>Hexapoda</taxon>
        <taxon>Insecta</taxon>
        <taxon>Pterygota</taxon>
        <taxon>Neoptera</taxon>
        <taxon>Endopterygota</taxon>
        <taxon>Diptera</taxon>
        <taxon>Nematocera</taxon>
        <taxon>Culicoidea</taxon>
        <taxon>Culicidae</taxon>
        <taxon>Anophelinae</taxon>
        <taxon>Anopheles</taxon>
    </lineage>
</organism>
<reference evidence="1" key="1">
    <citation type="submission" date="2018-01" db="EMBL/GenBank/DDBJ databases">
        <title>An insight into the sialome of Amazonian anophelines.</title>
        <authorList>
            <person name="Ribeiro J.M."/>
            <person name="Scarpassa V."/>
            <person name="Calvo E."/>
        </authorList>
    </citation>
    <scope>NUCLEOTIDE SEQUENCE</scope>
</reference>
<accession>A0A2M4D5R5</accession>
<proteinExistence type="predicted"/>
<dbReference type="EMBL" id="GGFL01008260">
    <property type="protein sequence ID" value="MBW72438.1"/>
    <property type="molecule type" value="Transcribed_RNA"/>
</dbReference>
<sequence>MIGLRQKHSHVLPLFCCTPFSSFSFSFSLSHSLHTALSSPIYAPELGASHSKAHSPGLILTISLLRRSNGECGAAGAGLTTLPQSCGTLSAATLSSLTHTHAGRRLLPFAAAAAAAAPSTIHHTICAFCTLRIFLATLAGGSSHGEKQHRVCGLSKSGDGRGSARGAAIRLFVLCLAVFCAV</sequence>